<dbReference type="InterPro" id="IPR011008">
    <property type="entry name" value="Dimeric_a/b-barrel"/>
</dbReference>
<dbReference type="Proteomes" id="UP000198867">
    <property type="component" value="Unassembled WGS sequence"/>
</dbReference>
<keyword evidence="6" id="KW-1185">Reference proteome</keyword>
<dbReference type="SUPFAM" id="SSF54909">
    <property type="entry name" value="Dimeric alpha+beta barrel"/>
    <property type="match status" value="1"/>
</dbReference>
<dbReference type="PROSITE" id="PS50956">
    <property type="entry name" value="HTH_ASNC_2"/>
    <property type="match status" value="1"/>
</dbReference>
<keyword evidence="3" id="KW-0804">Transcription</keyword>
<protein>
    <submittedName>
        <fullName evidence="5">DNA-binding transcriptional regulator, Lrp family</fullName>
    </submittedName>
</protein>
<evidence type="ECO:0000259" key="4">
    <source>
        <dbReference type="PROSITE" id="PS50956"/>
    </source>
</evidence>
<dbReference type="SUPFAM" id="SSF46785">
    <property type="entry name" value="Winged helix' DNA-binding domain"/>
    <property type="match status" value="1"/>
</dbReference>
<dbReference type="RefSeq" id="WP_090710900.1">
    <property type="nucleotide sequence ID" value="NZ_FOVM01000005.1"/>
</dbReference>
<dbReference type="Pfam" id="PF01037">
    <property type="entry name" value="AsnC_trans_reg"/>
    <property type="match status" value="1"/>
</dbReference>
<keyword evidence="1" id="KW-0805">Transcription regulation</keyword>
<evidence type="ECO:0000313" key="5">
    <source>
        <dbReference type="EMBL" id="SFN75051.1"/>
    </source>
</evidence>
<dbReference type="InterPro" id="IPR000485">
    <property type="entry name" value="AsnC-type_HTH_dom"/>
</dbReference>
<keyword evidence="2 5" id="KW-0238">DNA-binding</keyword>
<dbReference type="InterPro" id="IPR019888">
    <property type="entry name" value="Tscrpt_reg_AsnC-like"/>
</dbReference>
<dbReference type="PANTHER" id="PTHR30154">
    <property type="entry name" value="LEUCINE-RESPONSIVE REGULATORY PROTEIN"/>
    <property type="match status" value="1"/>
</dbReference>
<organism evidence="5 6">
    <name type="scientific">Mycetocola miduiensis</name>
    <dbReference type="NCBI Taxonomy" id="995034"/>
    <lineage>
        <taxon>Bacteria</taxon>
        <taxon>Bacillati</taxon>
        <taxon>Actinomycetota</taxon>
        <taxon>Actinomycetes</taxon>
        <taxon>Micrococcales</taxon>
        <taxon>Microbacteriaceae</taxon>
        <taxon>Mycetocola</taxon>
    </lineage>
</organism>
<dbReference type="InterPro" id="IPR036388">
    <property type="entry name" value="WH-like_DNA-bd_sf"/>
</dbReference>
<gene>
    <name evidence="5" type="ORF">SAMN05216219_1932</name>
</gene>
<evidence type="ECO:0000256" key="3">
    <source>
        <dbReference type="ARBA" id="ARBA00023163"/>
    </source>
</evidence>
<dbReference type="PRINTS" id="PR00033">
    <property type="entry name" value="HTHASNC"/>
</dbReference>
<dbReference type="GO" id="GO:0043200">
    <property type="term" value="P:response to amino acid"/>
    <property type="evidence" value="ECO:0007669"/>
    <property type="project" value="TreeGrafter"/>
</dbReference>
<reference evidence="6" key="1">
    <citation type="submission" date="2016-10" db="EMBL/GenBank/DDBJ databases">
        <authorList>
            <person name="Varghese N."/>
            <person name="Submissions S."/>
        </authorList>
    </citation>
    <scope>NUCLEOTIDE SEQUENCE [LARGE SCALE GENOMIC DNA]</scope>
    <source>
        <strain evidence="6">CGMCC 1.11101</strain>
    </source>
</reference>
<dbReference type="InterPro" id="IPR019887">
    <property type="entry name" value="Tscrpt_reg_AsnC/Lrp_C"/>
</dbReference>
<dbReference type="GO" id="GO:0043565">
    <property type="term" value="F:sequence-specific DNA binding"/>
    <property type="evidence" value="ECO:0007669"/>
    <property type="project" value="InterPro"/>
</dbReference>
<evidence type="ECO:0000256" key="2">
    <source>
        <dbReference type="ARBA" id="ARBA00023125"/>
    </source>
</evidence>
<accession>A0A1I5BKN6</accession>
<dbReference type="Gene3D" id="3.30.70.920">
    <property type="match status" value="1"/>
</dbReference>
<dbReference type="Pfam" id="PF13404">
    <property type="entry name" value="HTH_AsnC-type"/>
    <property type="match status" value="1"/>
</dbReference>
<dbReference type="STRING" id="995034.SAMN05216219_1932"/>
<feature type="domain" description="HTH asnC-type" evidence="4">
    <location>
        <begin position="4"/>
        <end position="65"/>
    </location>
</feature>
<evidence type="ECO:0000256" key="1">
    <source>
        <dbReference type="ARBA" id="ARBA00023015"/>
    </source>
</evidence>
<dbReference type="AlphaFoldDB" id="A0A1I5BKN6"/>
<dbReference type="OrthoDB" id="9809462at2"/>
<dbReference type="InterPro" id="IPR036390">
    <property type="entry name" value="WH_DNA-bd_sf"/>
</dbReference>
<name>A0A1I5BKN6_9MICO</name>
<evidence type="ECO:0000313" key="6">
    <source>
        <dbReference type="Proteomes" id="UP000198867"/>
    </source>
</evidence>
<proteinExistence type="predicted"/>
<dbReference type="SMART" id="SM00344">
    <property type="entry name" value="HTH_ASNC"/>
    <property type="match status" value="1"/>
</dbReference>
<sequence length="156" mass="17024">MHKLDRTDTRLLIALTEDPRSTIVALAEKLGLSRNTVQARMSALDASSVLHSFDRRINPAALGYPLTAFISVHLEQHKLGAIVGKLSEIPEIVQAHGLSGTSDLLVRVVCTDADDLFRITGLILECDGVQRAETSLAMGELIPFRARPLLERSQDA</sequence>
<dbReference type="GO" id="GO:0005829">
    <property type="term" value="C:cytosol"/>
    <property type="evidence" value="ECO:0007669"/>
    <property type="project" value="TreeGrafter"/>
</dbReference>
<dbReference type="Gene3D" id="1.10.10.10">
    <property type="entry name" value="Winged helix-like DNA-binding domain superfamily/Winged helix DNA-binding domain"/>
    <property type="match status" value="1"/>
</dbReference>
<dbReference type="EMBL" id="FOVM01000005">
    <property type="protein sequence ID" value="SFN75051.1"/>
    <property type="molecule type" value="Genomic_DNA"/>
</dbReference>
<dbReference type="PANTHER" id="PTHR30154:SF34">
    <property type="entry name" value="TRANSCRIPTIONAL REGULATOR AZLB"/>
    <property type="match status" value="1"/>
</dbReference>